<evidence type="ECO:0000256" key="1">
    <source>
        <dbReference type="SAM" id="MobiDB-lite"/>
    </source>
</evidence>
<dbReference type="EMBL" id="BQNB010021480">
    <property type="protein sequence ID" value="GJU06836.1"/>
    <property type="molecule type" value="Genomic_DNA"/>
</dbReference>
<dbReference type="Proteomes" id="UP001151760">
    <property type="component" value="Unassembled WGS sequence"/>
</dbReference>
<organism evidence="2 3">
    <name type="scientific">Tanacetum coccineum</name>
    <dbReference type="NCBI Taxonomy" id="301880"/>
    <lineage>
        <taxon>Eukaryota</taxon>
        <taxon>Viridiplantae</taxon>
        <taxon>Streptophyta</taxon>
        <taxon>Embryophyta</taxon>
        <taxon>Tracheophyta</taxon>
        <taxon>Spermatophyta</taxon>
        <taxon>Magnoliopsida</taxon>
        <taxon>eudicotyledons</taxon>
        <taxon>Gunneridae</taxon>
        <taxon>Pentapetalae</taxon>
        <taxon>asterids</taxon>
        <taxon>campanulids</taxon>
        <taxon>Asterales</taxon>
        <taxon>Asteraceae</taxon>
        <taxon>Asteroideae</taxon>
        <taxon>Anthemideae</taxon>
        <taxon>Anthemidinae</taxon>
        <taxon>Tanacetum</taxon>
    </lineage>
</organism>
<evidence type="ECO:0000313" key="3">
    <source>
        <dbReference type="Proteomes" id="UP001151760"/>
    </source>
</evidence>
<sequence>MSFSILNKLMEQMATYRDLVDQAIQRRKKKSESRKSKRLKIDLGRFPFVYDCDEDNYHCITPVAPIEENTDNSLVMGRHLGTHSGKRESDESYKV</sequence>
<gene>
    <name evidence="2" type="ORF">Tco_1123266</name>
</gene>
<reference evidence="2" key="1">
    <citation type="journal article" date="2022" name="Int. J. Mol. Sci.">
        <title>Draft Genome of Tanacetum Coccineum: Genomic Comparison of Closely Related Tanacetum-Family Plants.</title>
        <authorList>
            <person name="Yamashiro T."/>
            <person name="Shiraishi A."/>
            <person name="Nakayama K."/>
            <person name="Satake H."/>
        </authorList>
    </citation>
    <scope>NUCLEOTIDE SEQUENCE</scope>
</reference>
<name>A0ABQ5J2V8_9ASTR</name>
<protein>
    <submittedName>
        <fullName evidence="2">Uncharacterized protein</fullName>
    </submittedName>
</protein>
<evidence type="ECO:0000313" key="2">
    <source>
        <dbReference type="EMBL" id="GJU06836.1"/>
    </source>
</evidence>
<accession>A0ABQ5J2V8</accession>
<feature type="compositionally biased region" description="Basic and acidic residues" evidence="1">
    <location>
        <begin position="85"/>
        <end position="95"/>
    </location>
</feature>
<feature type="region of interest" description="Disordered" evidence="1">
    <location>
        <begin position="72"/>
        <end position="95"/>
    </location>
</feature>
<comment type="caution">
    <text evidence="2">The sequence shown here is derived from an EMBL/GenBank/DDBJ whole genome shotgun (WGS) entry which is preliminary data.</text>
</comment>
<keyword evidence="3" id="KW-1185">Reference proteome</keyword>
<reference evidence="2" key="2">
    <citation type="submission" date="2022-01" db="EMBL/GenBank/DDBJ databases">
        <authorList>
            <person name="Yamashiro T."/>
            <person name="Shiraishi A."/>
            <person name="Satake H."/>
            <person name="Nakayama K."/>
        </authorList>
    </citation>
    <scope>NUCLEOTIDE SEQUENCE</scope>
</reference>
<proteinExistence type="predicted"/>